<evidence type="ECO:0000313" key="3">
    <source>
        <dbReference type="EMBL" id="TDD80512.1"/>
    </source>
</evidence>
<dbReference type="OrthoDB" id="3450177at2"/>
<organism evidence="3 4">
    <name type="scientific">Actinomadura darangshiensis</name>
    <dbReference type="NCBI Taxonomy" id="705336"/>
    <lineage>
        <taxon>Bacteria</taxon>
        <taxon>Bacillati</taxon>
        <taxon>Actinomycetota</taxon>
        <taxon>Actinomycetes</taxon>
        <taxon>Streptosporangiales</taxon>
        <taxon>Thermomonosporaceae</taxon>
        <taxon>Actinomadura</taxon>
    </lineage>
</organism>
<feature type="transmembrane region" description="Helical" evidence="2">
    <location>
        <begin position="131"/>
        <end position="151"/>
    </location>
</feature>
<dbReference type="EMBL" id="SMKY01000091">
    <property type="protein sequence ID" value="TDD80512.1"/>
    <property type="molecule type" value="Genomic_DNA"/>
</dbReference>
<dbReference type="Proteomes" id="UP000295578">
    <property type="component" value="Unassembled WGS sequence"/>
</dbReference>
<reference evidence="3 4" key="1">
    <citation type="submission" date="2019-03" db="EMBL/GenBank/DDBJ databases">
        <title>Draft genome sequences of novel Actinobacteria.</title>
        <authorList>
            <person name="Sahin N."/>
            <person name="Ay H."/>
            <person name="Saygin H."/>
        </authorList>
    </citation>
    <scope>NUCLEOTIDE SEQUENCE [LARGE SCALE GENOMIC DNA]</scope>
    <source>
        <strain evidence="3 4">DSM 45941</strain>
    </source>
</reference>
<protein>
    <submittedName>
        <fullName evidence="3">Uncharacterized protein</fullName>
    </submittedName>
</protein>
<evidence type="ECO:0000256" key="1">
    <source>
        <dbReference type="SAM" id="MobiDB-lite"/>
    </source>
</evidence>
<gene>
    <name evidence="3" type="ORF">E1293_20585</name>
</gene>
<dbReference type="RefSeq" id="WP_132199070.1">
    <property type="nucleotide sequence ID" value="NZ_SMKY01000091.1"/>
</dbReference>
<keyword evidence="2" id="KW-1133">Transmembrane helix</keyword>
<name>A0A4R5BAP7_9ACTN</name>
<keyword evidence="2" id="KW-0472">Membrane</keyword>
<feature type="compositionally biased region" description="Low complexity" evidence="1">
    <location>
        <begin position="336"/>
        <end position="346"/>
    </location>
</feature>
<dbReference type="AlphaFoldDB" id="A0A4R5BAP7"/>
<sequence length="425" mass="42749">MSAFNSYDTLMGTADTEVGIAQFILPPAVMIAVQFKLSKGNPVNLEKAGQEWDKAAQAIEETRNLLQQGSSAISAKDWTAEDRPAYEQKVQEFCQQLDILHTYCQAVSIALIGFAWALFIYAVFAIAMGTFLAALAAVAAAALAGIITAEITAACEAIAATCLTVTIVATGILAAAAQMAAIVFQGGSFLAAVAESFKGNDQALDDFMTAEATGSAAALANLGQNAINGGLAFAGRGPSGKGLPISNVDLDADRNAEHTWNVGGGATYTAPGGTEITGGGHVKYGDHGFAGGDVSGGVKTAGGASVDGNVEYTDEDGIGQGNSGSIKYGANAGIETPGSSSTTPGGPEVPNANAGAKVGVEGEHDFETGQGKVSGSGSVQVNGGDVIKDSGTVNYDGKGNTSTSGSVDTPFGTGKAGDETPPWDK</sequence>
<comment type="caution">
    <text evidence="3">The sequence shown here is derived from an EMBL/GenBank/DDBJ whole genome shotgun (WGS) entry which is preliminary data.</text>
</comment>
<keyword evidence="2" id="KW-0812">Transmembrane</keyword>
<feature type="compositionally biased region" description="Basic and acidic residues" evidence="1">
    <location>
        <begin position="416"/>
        <end position="425"/>
    </location>
</feature>
<keyword evidence="4" id="KW-1185">Reference proteome</keyword>
<feature type="compositionally biased region" description="Low complexity" evidence="1">
    <location>
        <begin position="369"/>
        <end position="384"/>
    </location>
</feature>
<accession>A0A4R5BAP7</accession>
<feature type="region of interest" description="Disordered" evidence="1">
    <location>
        <begin position="329"/>
        <end position="425"/>
    </location>
</feature>
<proteinExistence type="predicted"/>
<feature type="transmembrane region" description="Helical" evidence="2">
    <location>
        <begin position="106"/>
        <end position="124"/>
    </location>
</feature>
<feature type="transmembrane region" description="Helical" evidence="2">
    <location>
        <begin position="157"/>
        <end position="177"/>
    </location>
</feature>
<evidence type="ECO:0000256" key="2">
    <source>
        <dbReference type="SAM" id="Phobius"/>
    </source>
</evidence>
<evidence type="ECO:0000313" key="4">
    <source>
        <dbReference type="Proteomes" id="UP000295578"/>
    </source>
</evidence>